<dbReference type="EMBL" id="CAADIG010000031">
    <property type="protein sequence ID" value="VFR51043.1"/>
    <property type="molecule type" value="Genomic_DNA"/>
</dbReference>
<sequence>MGQGDRGREDYGGVKVPPEALRASPPGGRCWWTGGAGSTAPLLLLLLDRFES</sequence>
<evidence type="ECO:0000256" key="1">
    <source>
        <dbReference type="SAM" id="MobiDB-lite"/>
    </source>
</evidence>
<evidence type="ECO:0000313" key="3">
    <source>
        <dbReference type="EMBL" id="VFR83070.1"/>
    </source>
</evidence>
<evidence type="ECO:0000313" key="2">
    <source>
        <dbReference type="EMBL" id="VFR51043.1"/>
    </source>
</evidence>
<proteinExistence type="predicted"/>
<protein>
    <submittedName>
        <fullName evidence="3">Uncharacterized protein</fullName>
    </submittedName>
</protein>
<feature type="region of interest" description="Disordered" evidence="1">
    <location>
        <begin position="1"/>
        <end position="28"/>
    </location>
</feature>
<name>A0A484U8T4_9ZZZZ</name>
<dbReference type="EMBL" id="CAADIO010000007">
    <property type="protein sequence ID" value="VFR83070.1"/>
    <property type="molecule type" value="Genomic_DNA"/>
</dbReference>
<gene>
    <name evidence="2" type="ORF">ANT2_0300</name>
    <name evidence="3" type="ORF">RAN3_0298</name>
</gene>
<reference evidence="3" key="1">
    <citation type="submission" date="2019-03" db="EMBL/GenBank/DDBJ databases">
        <authorList>
            <person name="Danneels B."/>
        </authorList>
    </citation>
    <scope>NUCLEOTIDE SEQUENCE</scope>
</reference>
<accession>A0A484U8T4</accession>
<organism evidence="3">
    <name type="scientific">plant metagenome</name>
    <dbReference type="NCBI Taxonomy" id="1297885"/>
    <lineage>
        <taxon>unclassified sequences</taxon>
        <taxon>metagenomes</taxon>
        <taxon>organismal metagenomes</taxon>
    </lineage>
</organism>
<feature type="compositionally biased region" description="Basic and acidic residues" evidence="1">
    <location>
        <begin position="1"/>
        <end position="12"/>
    </location>
</feature>
<dbReference type="AlphaFoldDB" id="A0A484U8T4"/>